<sequence>MRLKNILVLLMLYLAPAVVHAGAAVEGKSFNFIIFLNEDKSYQFDPIMFGDFPGFISQMKTSKLLLLSHNPGVIGGDVINLQQDMLRSTGGDRFSDAGINCQLSLASEAESYHLAGNCQIIDKFHGKQLTLRAKVTDTELPDITEGRPVWIEVYEDARTGIAFYANIGNR</sequence>
<name>A0A1L8CM29_9PROT</name>
<dbReference type="OrthoDB" id="5298525at2"/>
<dbReference type="EMBL" id="BDFD01000006">
    <property type="protein sequence ID" value="GAV19980.1"/>
    <property type="molecule type" value="Genomic_DNA"/>
</dbReference>
<keyword evidence="3" id="KW-1185">Reference proteome</keyword>
<dbReference type="AlphaFoldDB" id="A0A1L8CM29"/>
<proteinExistence type="predicted"/>
<evidence type="ECO:0000256" key="1">
    <source>
        <dbReference type="SAM" id="SignalP"/>
    </source>
</evidence>
<reference evidence="2 3" key="1">
    <citation type="journal article" date="2017" name="Arch. Microbiol.">
        <title>Mariprofundus micogutta sp. nov., a novel iron-oxidizing zetaproteobacterium isolated from a deep-sea hydrothermal field at the Bayonnaise knoll of the Izu-Ogasawara arc, and a description of Mariprofundales ord. nov. and Zetaproteobacteria classis nov.</title>
        <authorList>
            <person name="Makita H."/>
            <person name="Tanaka E."/>
            <person name="Mitsunobu S."/>
            <person name="Miyazaki M."/>
            <person name="Nunoura T."/>
            <person name="Uematsu K."/>
            <person name="Takaki Y."/>
            <person name="Nishi S."/>
            <person name="Shimamura S."/>
            <person name="Takai K."/>
        </authorList>
    </citation>
    <scope>NUCLEOTIDE SEQUENCE [LARGE SCALE GENOMIC DNA]</scope>
    <source>
        <strain evidence="2 3">ET2</strain>
    </source>
</reference>
<feature type="chain" id="PRO_5012476553" evidence="1">
    <location>
        <begin position="22"/>
        <end position="170"/>
    </location>
</feature>
<comment type="caution">
    <text evidence="2">The sequence shown here is derived from an EMBL/GenBank/DDBJ whole genome shotgun (WGS) entry which is preliminary data.</text>
</comment>
<organism evidence="2 3">
    <name type="scientific">Mariprofundus micogutta</name>
    <dbReference type="NCBI Taxonomy" id="1921010"/>
    <lineage>
        <taxon>Bacteria</taxon>
        <taxon>Pseudomonadati</taxon>
        <taxon>Pseudomonadota</taxon>
        <taxon>Candidatius Mariprofundia</taxon>
        <taxon>Mariprofundales</taxon>
        <taxon>Mariprofundaceae</taxon>
        <taxon>Mariprofundus</taxon>
    </lineage>
</organism>
<dbReference type="Proteomes" id="UP000231632">
    <property type="component" value="Unassembled WGS sequence"/>
</dbReference>
<dbReference type="STRING" id="1921010.MMIC_P0941"/>
<evidence type="ECO:0000313" key="3">
    <source>
        <dbReference type="Proteomes" id="UP000231632"/>
    </source>
</evidence>
<feature type="signal peptide" evidence="1">
    <location>
        <begin position="1"/>
        <end position="21"/>
    </location>
</feature>
<accession>A0A1L8CM29</accession>
<gene>
    <name evidence="2" type="ORF">MMIC_P0941</name>
</gene>
<protein>
    <submittedName>
        <fullName evidence="2">Uncharacterized protein</fullName>
    </submittedName>
</protein>
<evidence type="ECO:0000313" key="2">
    <source>
        <dbReference type="EMBL" id="GAV19980.1"/>
    </source>
</evidence>
<keyword evidence="1" id="KW-0732">Signal</keyword>